<sequence length="150" mass="16221">MTLEERITADMKTAMKAKDREKLEALRSIRAAILNAKTEVGSGGEFDDNQGMKLLQKLKKQRDDAAAIYREQNRADLAETEESQSVIIGEYLPEMMSAEELSAAVAKIIADSGAQGMGDMGKVMGAASSQLAGKAEGKEIANEVRKQLQS</sequence>
<dbReference type="InterPro" id="IPR003789">
    <property type="entry name" value="Asn/Gln_tRNA_amidoTrase-B-like"/>
</dbReference>
<dbReference type="InterPro" id="IPR019004">
    <property type="entry name" value="YqeY/Aim41"/>
</dbReference>
<dbReference type="Gene3D" id="1.10.10.410">
    <property type="match status" value="1"/>
</dbReference>
<comment type="caution">
    <text evidence="2">The sequence shown here is derived from an EMBL/GenBank/DDBJ whole genome shotgun (WGS) entry which is preliminary data.</text>
</comment>
<reference evidence="2 3" key="1">
    <citation type="submission" date="2019-09" db="EMBL/GenBank/DDBJ databases">
        <title>Genomes of family Cryomorphaceae.</title>
        <authorList>
            <person name="Bowman J.P."/>
        </authorList>
    </citation>
    <scope>NUCLEOTIDE SEQUENCE [LARGE SCALE GENOMIC DNA]</scope>
    <source>
        <strain evidence="2 3">LMG 25704</strain>
    </source>
</reference>
<gene>
    <name evidence="2" type="ORF">F8C67_05045</name>
</gene>
<evidence type="ECO:0000313" key="3">
    <source>
        <dbReference type="Proteomes" id="UP000468650"/>
    </source>
</evidence>
<dbReference type="InterPro" id="IPR042184">
    <property type="entry name" value="YqeY/Aim41_N"/>
</dbReference>
<dbReference type="PANTHER" id="PTHR28055">
    <property type="entry name" value="ALTERED INHERITANCE OF MITOCHONDRIA PROTEIN 41, MITOCHONDRIAL"/>
    <property type="match status" value="1"/>
</dbReference>
<accession>A0A6N6RJY1</accession>
<protein>
    <submittedName>
        <fullName evidence="2">GatB/YqeY domain-containing protein</fullName>
    </submittedName>
</protein>
<dbReference type="InterPro" id="IPR023168">
    <property type="entry name" value="GatB_Yqey_C_2"/>
</dbReference>
<feature type="region of interest" description="Disordered" evidence="1">
    <location>
        <begin position="131"/>
        <end position="150"/>
    </location>
</feature>
<dbReference type="SUPFAM" id="SSF89095">
    <property type="entry name" value="GatB/YqeY motif"/>
    <property type="match status" value="1"/>
</dbReference>
<organism evidence="2 3">
    <name type="scientific">Phaeocystidibacter luteus</name>
    <dbReference type="NCBI Taxonomy" id="911197"/>
    <lineage>
        <taxon>Bacteria</taxon>
        <taxon>Pseudomonadati</taxon>
        <taxon>Bacteroidota</taxon>
        <taxon>Flavobacteriia</taxon>
        <taxon>Flavobacteriales</taxon>
        <taxon>Phaeocystidibacteraceae</taxon>
        <taxon>Phaeocystidibacter</taxon>
    </lineage>
</organism>
<dbReference type="Pfam" id="PF09424">
    <property type="entry name" value="YqeY"/>
    <property type="match status" value="1"/>
</dbReference>
<dbReference type="OrthoDB" id="9788127at2"/>
<dbReference type="GO" id="GO:0016884">
    <property type="term" value="F:carbon-nitrogen ligase activity, with glutamine as amido-N-donor"/>
    <property type="evidence" value="ECO:0007669"/>
    <property type="project" value="InterPro"/>
</dbReference>
<dbReference type="PANTHER" id="PTHR28055:SF1">
    <property type="entry name" value="ALTERED INHERITANCE OF MITOCHONDRIA PROTEIN 41, MITOCHONDRIAL"/>
    <property type="match status" value="1"/>
</dbReference>
<evidence type="ECO:0000313" key="2">
    <source>
        <dbReference type="EMBL" id="KAB2814050.1"/>
    </source>
</evidence>
<name>A0A6N6RJY1_9FLAO</name>
<dbReference type="AlphaFoldDB" id="A0A6N6RJY1"/>
<dbReference type="Proteomes" id="UP000468650">
    <property type="component" value="Unassembled WGS sequence"/>
</dbReference>
<feature type="compositionally biased region" description="Basic and acidic residues" evidence="1">
    <location>
        <begin position="135"/>
        <end position="150"/>
    </location>
</feature>
<dbReference type="RefSeq" id="WP_151666718.1">
    <property type="nucleotide sequence ID" value="NZ_WBVO01000002.1"/>
</dbReference>
<dbReference type="EMBL" id="WBVO01000002">
    <property type="protein sequence ID" value="KAB2814050.1"/>
    <property type="molecule type" value="Genomic_DNA"/>
</dbReference>
<evidence type="ECO:0000256" key="1">
    <source>
        <dbReference type="SAM" id="MobiDB-lite"/>
    </source>
</evidence>
<proteinExistence type="predicted"/>
<keyword evidence="3" id="KW-1185">Reference proteome</keyword>
<dbReference type="Gene3D" id="1.10.1510.10">
    <property type="entry name" value="Uncharacterised protein YqeY/AIM41 PF09424, N-terminal domain"/>
    <property type="match status" value="1"/>
</dbReference>